<proteinExistence type="predicted"/>
<protein>
    <submittedName>
        <fullName evidence="3">4-oxalocrotonate decarboxylase</fullName>
    </submittedName>
</protein>
<dbReference type="Pfam" id="PF01557">
    <property type="entry name" value="FAA_hydrolase"/>
    <property type="match status" value="1"/>
</dbReference>
<dbReference type="PANTHER" id="PTHR30143">
    <property type="entry name" value="ACID HYDRATASE"/>
    <property type="match status" value="1"/>
</dbReference>
<dbReference type="SUPFAM" id="SSF56529">
    <property type="entry name" value="FAH"/>
    <property type="match status" value="1"/>
</dbReference>
<feature type="domain" description="Fumarylacetoacetase-like C-terminal" evidence="2">
    <location>
        <begin position="75"/>
        <end position="257"/>
    </location>
</feature>
<dbReference type="InterPro" id="IPR050772">
    <property type="entry name" value="Hydratase-Decarb/MhpD_sf"/>
</dbReference>
<dbReference type="AlphaFoldDB" id="A0A126SY78"/>
<reference evidence="3" key="1">
    <citation type="journal article" date="2016" name="Appl. Environ. Microbiol.">
        <title>Functional Metagenomics of a Biostimulated Petroleum-Contaminated Soil Reveals an Extraordinary Diversity of Extradiol Dioxygenases.</title>
        <authorList>
            <person name="Terron-Gonzalez L."/>
            <person name="Martin-Cabello G."/>
            <person name="Ferrer M."/>
            <person name="Santero E."/>
        </authorList>
    </citation>
    <scope>NUCLEOTIDE SEQUENCE</scope>
</reference>
<evidence type="ECO:0000259" key="2">
    <source>
        <dbReference type="Pfam" id="PF01557"/>
    </source>
</evidence>
<keyword evidence="1" id="KW-0456">Lyase</keyword>
<dbReference type="InterPro" id="IPR011234">
    <property type="entry name" value="Fumarylacetoacetase-like_C"/>
</dbReference>
<dbReference type="GO" id="GO:0005737">
    <property type="term" value="C:cytoplasm"/>
    <property type="evidence" value="ECO:0007669"/>
    <property type="project" value="TreeGrafter"/>
</dbReference>
<dbReference type="EMBL" id="KU144975">
    <property type="protein sequence ID" value="AMK59260.1"/>
    <property type="molecule type" value="Genomic_DNA"/>
</dbReference>
<dbReference type="InterPro" id="IPR017632">
    <property type="entry name" value="2-oxopent-4-enoate_hydratase"/>
</dbReference>
<dbReference type="Gene3D" id="3.90.850.10">
    <property type="entry name" value="Fumarylacetoacetase-like, C-terminal domain"/>
    <property type="match status" value="1"/>
</dbReference>
<dbReference type="NCBIfam" id="TIGR03220">
    <property type="entry name" value="catechol_dmpE"/>
    <property type="match status" value="1"/>
</dbReference>
<sequence>MDKARIDSYSEELYQALRGAKVVDPLLSREPDISIEDAYQIQLGLIRRRMERDGETIIGKKIGATSKAVQTMLKVDQPDFGHLMSSMAYNDGDVVPIEGNLIQPRMEGEIAFILKRDLLGPGITNAAVLAATECVMPCFEICDSRIRDWKIGIQDTVADNASAGLFLLGDQAVDPRKVDLKTCGMILEKNGEIVGLGAGAATLGHPLNAVAWLANTLGRRGIPLKAGEVILSGSLATMVGAKAGDHMRVTIGGMGSASVCFA</sequence>
<evidence type="ECO:0000256" key="1">
    <source>
        <dbReference type="ARBA" id="ARBA00023239"/>
    </source>
</evidence>
<dbReference type="GO" id="GO:0008684">
    <property type="term" value="F:2-oxopent-4-enoate hydratase activity"/>
    <property type="evidence" value="ECO:0007669"/>
    <property type="project" value="TreeGrafter"/>
</dbReference>
<accession>A0A126SY78</accession>
<evidence type="ECO:0000313" key="3">
    <source>
        <dbReference type="EMBL" id="AMK59260.1"/>
    </source>
</evidence>
<name>A0A126SY78_9BACT</name>
<dbReference type="InterPro" id="IPR036663">
    <property type="entry name" value="Fumarylacetoacetase_C_sf"/>
</dbReference>
<organism evidence="3">
    <name type="scientific">uncultured bacterium UPO47</name>
    <dbReference type="NCBI Taxonomy" id="1776972"/>
    <lineage>
        <taxon>Bacteria</taxon>
        <taxon>environmental samples</taxon>
    </lineage>
</organism>
<dbReference type="PANTHER" id="PTHR30143:SF0">
    <property type="entry name" value="2-KETO-4-PENTENOATE HYDRATASE"/>
    <property type="match status" value="1"/>
</dbReference>